<evidence type="ECO:0000313" key="4">
    <source>
        <dbReference type="Proteomes" id="UP001501598"/>
    </source>
</evidence>
<keyword evidence="2" id="KW-0812">Transmembrane</keyword>
<evidence type="ECO:0000256" key="2">
    <source>
        <dbReference type="SAM" id="Phobius"/>
    </source>
</evidence>
<feature type="transmembrane region" description="Helical" evidence="2">
    <location>
        <begin position="194"/>
        <end position="219"/>
    </location>
</feature>
<dbReference type="InterPro" id="IPR045382">
    <property type="entry name" value="DUF6529"/>
</dbReference>
<dbReference type="EMBL" id="BAABGT010000043">
    <property type="protein sequence ID" value="GAA4548963.1"/>
    <property type="molecule type" value="Genomic_DNA"/>
</dbReference>
<feature type="compositionally biased region" description="Low complexity" evidence="1">
    <location>
        <begin position="144"/>
        <end position="156"/>
    </location>
</feature>
<proteinExistence type="predicted"/>
<reference evidence="4" key="1">
    <citation type="journal article" date="2019" name="Int. J. Syst. Evol. Microbiol.">
        <title>The Global Catalogue of Microorganisms (GCM) 10K type strain sequencing project: providing services to taxonomists for standard genome sequencing and annotation.</title>
        <authorList>
            <consortium name="The Broad Institute Genomics Platform"/>
            <consortium name="The Broad Institute Genome Sequencing Center for Infectious Disease"/>
            <person name="Wu L."/>
            <person name="Ma J."/>
        </authorList>
    </citation>
    <scope>NUCLEOTIDE SEQUENCE [LARGE SCALE GENOMIC DNA]</scope>
    <source>
        <strain evidence="4">JCM 17906</strain>
    </source>
</reference>
<dbReference type="RefSeq" id="WP_345419537.1">
    <property type="nucleotide sequence ID" value="NZ_BAABGT010000043.1"/>
</dbReference>
<keyword evidence="2" id="KW-0472">Membrane</keyword>
<comment type="caution">
    <text evidence="3">The sequence shown here is derived from an EMBL/GenBank/DDBJ whole genome shotgun (WGS) entry which is preliminary data.</text>
</comment>
<feature type="transmembrane region" description="Helical" evidence="2">
    <location>
        <begin position="307"/>
        <end position="328"/>
    </location>
</feature>
<feature type="transmembrane region" description="Helical" evidence="2">
    <location>
        <begin position="274"/>
        <end position="295"/>
    </location>
</feature>
<feature type="transmembrane region" description="Helical" evidence="2">
    <location>
        <begin position="249"/>
        <end position="268"/>
    </location>
</feature>
<feature type="region of interest" description="Disordered" evidence="1">
    <location>
        <begin position="117"/>
        <end position="156"/>
    </location>
</feature>
<dbReference type="Pfam" id="PF20139">
    <property type="entry name" value="DUF6529"/>
    <property type="match status" value="1"/>
</dbReference>
<sequence>MPPSPYRVDPGPAVDHGDPVEPNPYDPPTHPALHPVTDPAAYDPAGSEPAAHPGVSPQVAYDPAYDPGAYVDPGDDPRTEVIPVVPAQPGPPEIDPVADPRVARAWAAQGDREDLWTHADRSGWDTGPAADDWDRPDYDDEFDAPVAPEAEQPAAPRRGRTAALLVPVVVGIALSVGLGVYARLHEGAGTAISIAGFSSGLAAKSWLTAAAFALVLVQLRTSMRMYGRLAKTRPAGPRTATLHRWSGRAAVLLTIPVAVHCLYALGYEDSSARVMIHSLFGCFFYGAFAAKMLLLPKRDAPRWALPLFGGLVFVLLTGLFLTSSVWFFSTKGLTF</sequence>
<dbReference type="Proteomes" id="UP001501598">
    <property type="component" value="Unassembled WGS sequence"/>
</dbReference>
<accession>A0ABP8RUK2</accession>
<evidence type="ECO:0000313" key="3">
    <source>
        <dbReference type="EMBL" id="GAA4548963.1"/>
    </source>
</evidence>
<feature type="compositionally biased region" description="Pro residues" evidence="1">
    <location>
        <begin position="21"/>
        <end position="30"/>
    </location>
</feature>
<evidence type="ECO:0000256" key="1">
    <source>
        <dbReference type="SAM" id="MobiDB-lite"/>
    </source>
</evidence>
<feature type="transmembrane region" description="Helical" evidence="2">
    <location>
        <begin position="162"/>
        <end position="182"/>
    </location>
</feature>
<keyword evidence="4" id="KW-1185">Reference proteome</keyword>
<feature type="region of interest" description="Disordered" evidence="1">
    <location>
        <begin position="1"/>
        <end position="77"/>
    </location>
</feature>
<keyword evidence="2" id="KW-1133">Transmembrane helix</keyword>
<name>A0ABP8RUK2_9PSEU</name>
<gene>
    <name evidence="3" type="ORF">GCM10023175_36230</name>
</gene>
<protein>
    <submittedName>
        <fullName evidence="3">Uncharacterized protein</fullName>
    </submittedName>
</protein>
<organism evidence="3 4">
    <name type="scientific">Pseudonocardia xishanensis</name>
    <dbReference type="NCBI Taxonomy" id="630995"/>
    <lineage>
        <taxon>Bacteria</taxon>
        <taxon>Bacillati</taxon>
        <taxon>Actinomycetota</taxon>
        <taxon>Actinomycetes</taxon>
        <taxon>Pseudonocardiales</taxon>
        <taxon>Pseudonocardiaceae</taxon>
        <taxon>Pseudonocardia</taxon>
    </lineage>
</organism>